<protein>
    <submittedName>
        <fullName evidence="1">Uncharacterized protein</fullName>
    </submittedName>
</protein>
<dbReference type="Gene3D" id="3.30.70.360">
    <property type="match status" value="1"/>
</dbReference>
<name>A0ABT7IKI1_9BURK</name>
<gene>
    <name evidence="1" type="ORF">MUN46_000420</name>
</gene>
<sequence length="94" mass="9997">MRDPARRRAEAPLSRPRPLPLLLTAIPHASQGDTRVSVGLLNAGEGRNITHAHLKFEVRGSTHEANAFMASRAIEAVRGSAAALGVRSDIPRAG</sequence>
<dbReference type="InterPro" id="IPR036264">
    <property type="entry name" value="Bact_exopeptidase_dim_dom"/>
</dbReference>
<organism evidence="1 2">
    <name type="scientific">Mesosutterella faecium</name>
    <dbReference type="NCBI Taxonomy" id="2925194"/>
    <lineage>
        <taxon>Bacteria</taxon>
        <taxon>Pseudomonadati</taxon>
        <taxon>Pseudomonadota</taxon>
        <taxon>Betaproteobacteria</taxon>
        <taxon>Burkholderiales</taxon>
        <taxon>Sutterellaceae</taxon>
        <taxon>Mesosutterella</taxon>
    </lineage>
</organism>
<comment type="caution">
    <text evidence="1">The sequence shown here is derived from an EMBL/GenBank/DDBJ whole genome shotgun (WGS) entry which is preliminary data.</text>
</comment>
<dbReference type="EMBL" id="JAKZJU020000001">
    <property type="protein sequence ID" value="MDL2058428.1"/>
    <property type="molecule type" value="Genomic_DNA"/>
</dbReference>
<reference evidence="1" key="1">
    <citation type="submission" date="2023-03" db="EMBL/GenBank/DDBJ databases">
        <title>Mesosutterella sp. nov. isolated from porcine feces.</title>
        <authorList>
            <person name="Yu S."/>
        </authorList>
    </citation>
    <scope>NUCLEOTIDE SEQUENCE</scope>
    <source>
        <strain evidence="1">AGMB02718</strain>
    </source>
</reference>
<dbReference type="Proteomes" id="UP001165481">
    <property type="component" value="Unassembled WGS sequence"/>
</dbReference>
<proteinExistence type="predicted"/>
<accession>A0ABT7IKI1</accession>
<evidence type="ECO:0000313" key="2">
    <source>
        <dbReference type="Proteomes" id="UP001165481"/>
    </source>
</evidence>
<keyword evidence="2" id="KW-1185">Reference proteome</keyword>
<evidence type="ECO:0000313" key="1">
    <source>
        <dbReference type="EMBL" id="MDL2058428.1"/>
    </source>
</evidence>
<dbReference type="SUPFAM" id="SSF55031">
    <property type="entry name" value="Bacterial exopeptidase dimerisation domain"/>
    <property type="match status" value="1"/>
</dbReference>